<dbReference type="RefSeq" id="WP_241913244.1">
    <property type="nucleotide sequence ID" value="NZ_CP093326.1"/>
</dbReference>
<dbReference type="Gene3D" id="3.10.180.10">
    <property type="entry name" value="2,3-Dihydroxybiphenyl 1,2-Dioxygenase, domain 1"/>
    <property type="match status" value="1"/>
</dbReference>
<dbReference type="InterPro" id="IPR029068">
    <property type="entry name" value="Glyas_Bleomycin-R_OHBP_Dase"/>
</dbReference>
<reference evidence="2 3" key="1">
    <citation type="submission" date="2022-03" db="EMBL/GenBank/DDBJ databases">
        <title>Isotopic signatures of nitrous oxide derived from detoxification processes.</title>
        <authorList>
            <person name="Behrendt U."/>
            <person name="Buchen C."/>
            <person name="Well R."/>
            <person name="Ulrich A."/>
            <person name="Rohe L."/>
            <person name="Kolb S."/>
            <person name="Schloter M."/>
            <person name="Horn M.A."/>
            <person name="Augustin J."/>
        </authorList>
    </citation>
    <scope>NUCLEOTIDE SEQUENCE [LARGE SCALE GENOMIC DNA]</scope>
    <source>
        <strain evidence="2 3">S4-C24</strain>
    </source>
</reference>
<dbReference type="EMBL" id="CP093326">
    <property type="protein sequence ID" value="UNK44902.1"/>
    <property type="molecule type" value="Genomic_DNA"/>
</dbReference>
<keyword evidence="3" id="KW-1185">Reference proteome</keyword>
<sequence>MPGTGGLRLHATVLGAPDPLAPADFYGRLLGWDIRTREPDWVTLANPSGGPGLSFQLEDDYRRPVWPEEPGEQQILMHLDILVDDLAVACGHAEAAGAELAAFQPQDEVRVYFDPAGHPFCLFEN</sequence>
<proteinExistence type="predicted"/>
<dbReference type="PROSITE" id="PS51819">
    <property type="entry name" value="VOC"/>
    <property type="match status" value="1"/>
</dbReference>
<dbReference type="PANTHER" id="PTHR35908">
    <property type="entry name" value="HYPOTHETICAL FUSION PROTEIN"/>
    <property type="match status" value="1"/>
</dbReference>
<gene>
    <name evidence="2" type="ORF">MNQ99_13175</name>
</gene>
<evidence type="ECO:0000259" key="1">
    <source>
        <dbReference type="PROSITE" id="PS51819"/>
    </source>
</evidence>
<accession>A0ABY3W642</accession>
<dbReference type="InterPro" id="IPR041581">
    <property type="entry name" value="Glyoxalase_6"/>
</dbReference>
<dbReference type="PANTHER" id="PTHR35908:SF1">
    <property type="entry name" value="CONSERVED PROTEIN"/>
    <property type="match status" value="1"/>
</dbReference>
<dbReference type="CDD" id="cd06587">
    <property type="entry name" value="VOC"/>
    <property type="match status" value="1"/>
</dbReference>
<dbReference type="Proteomes" id="UP000829069">
    <property type="component" value="Chromosome"/>
</dbReference>
<name>A0ABY3W642_9MICC</name>
<dbReference type="Pfam" id="PF18029">
    <property type="entry name" value="Glyoxalase_6"/>
    <property type="match status" value="1"/>
</dbReference>
<organism evidence="2 3">
    <name type="scientific">Arthrobacter sulfonylureivorans</name>
    <dbReference type="NCBI Taxonomy" id="2486855"/>
    <lineage>
        <taxon>Bacteria</taxon>
        <taxon>Bacillati</taxon>
        <taxon>Actinomycetota</taxon>
        <taxon>Actinomycetes</taxon>
        <taxon>Micrococcales</taxon>
        <taxon>Micrococcaceae</taxon>
        <taxon>Arthrobacter</taxon>
    </lineage>
</organism>
<protein>
    <submittedName>
        <fullName evidence="2">VOC family protein</fullName>
    </submittedName>
</protein>
<evidence type="ECO:0000313" key="2">
    <source>
        <dbReference type="EMBL" id="UNK44902.1"/>
    </source>
</evidence>
<feature type="domain" description="VOC" evidence="1">
    <location>
        <begin position="8"/>
        <end position="125"/>
    </location>
</feature>
<dbReference type="InterPro" id="IPR037523">
    <property type="entry name" value="VOC_core"/>
</dbReference>
<dbReference type="SUPFAM" id="SSF54593">
    <property type="entry name" value="Glyoxalase/Bleomycin resistance protein/Dihydroxybiphenyl dioxygenase"/>
    <property type="match status" value="1"/>
</dbReference>
<evidence type="ECO:0000313" key="3">
    <source>
        <dbReference type="Proteomes" id="UP000829069"/>
    </source>
</evidence>